<proteinExistence type="inferred from homology"/>
<keyword evidence="5" id="KW-0804">Transcription</keyword>
<comment type="subcellular location">
    <subcellularLocation>
        <location evidence="1">Nucleus</location>
    </subcellularLocation>
</comment>
<feature type="region of interest" description="Disordered" evidence="7">
    <location>
        <begin position="372"/>
        <end position="527"/>
    </location>
</feature>
<feature type="compositionally biased region" description="Basic and acidic residues" evidence="7">
    <location>
        <begin position="438"/>
        <end position="463"/>
    </location>
</feature>
<evidence type="ECO:0000256" key="1">
    <source>
        <dbReference type="ARBA" id="ARBA00004123"/>
    </source>
</evidence>
<evidence type="ECO:0000256" key="2">
    <source>
        <dbReference type="ARBA" id="ARBA00008767"/>
    </source>
</evidence>
<keyword evidence="10" id="KW-1185">Reference proteome</keyword>
<dbReference type="GO" id="GO:0005669">
    <property type="term" value="C:transcription factor TFIID complex"/>
    <property type="evidence" value="ECO:0007669"/>
    <property type="project" value="InterPro"/>
</dbReference>
<sequence length="527" mass="60114">MTRSGPDTTTSLEDGVSGVQLKNLPNLTEVPKDNLEDPLKKILEKAIAVQLKTIKDDVPVSQLAFENLVLLVEEALTGMLVNLHKIANIQRRHCISKKDLLLVIDGYKLTCADLMVECERSRFVRSLCPNKVQKVAQEGTEILQKEKTPAPKEELLRSSHPEFFDKGTGILKLVPPSVKDVRHVPKWLPEFPPDHTYRFTPLYNKPITDERQMKRKLAEESDLAEKALINFSRLTNEESHLRVVDNSEMFQESQEETQLIFKPAKKLRTSSVNKVNDLLRTLPQDHYNVEEYARSRVEITRRRVRDHERHQLQIQKGPFIRASHLLSPFSKERVNCKVAEKEVQSLLHRSYIGLLKMAPLVKEQRAKEVALAEENRRQKEEALRKEREERNKMSKEFDELDLNNLNEDPFFGGLGSSDSEVEPEEQPIDGPASTQALEKPENETFDPTGDKTETDGEKQKESENTMAPKNTSDVTTDLSPVRAEHENAFPGSKSDGEDKQTQDTTDIKKEAAPFAENEKSRTDDIVL</sequence>
<accession>A0A1G4KA06</accession>
<feature type="compositionally biased region" description="Polar residues" evidence="7">
    <location>
        <begin position="464"/>
        <end position="478"/>
    </location>
</feature>
<reference evidence="10" key="1">
    <citation type="submission" date="2016-03" db="EMBL/GenBank/DDBJ databases">
        <authorList>
            <person name="Devillers Hugo."/>
        </authorList>
    </citation>
    <scope>NUCLEOTIDE SEQUENCE [LARGE SCALE GENOMIC DNA]</scope>
</reference>
<protein>
    <recommendedName>
        <fullName evidence="3">Transcription initiation factor TFIID subunit 8</fullName>
    </recommendedName>
</protein>
<evidence type="ECO:0000259" key="8">
    <source>
        <dbReference type="Pfam" id="PF10406"/>
    </source>
</evidence>
<dbReference type="PANTHER" id="PTHR46469">
    <property type="entry name" value="TRANSCRIPTION INITIATION FACTOR TFIID SUBUNIT 8"/>
    <property type="match status" value="1"/>
</dbReference>
<evidence type="ECO:0000256" key="6">
    <source>
        <dbReference type="ARBA" id="ARBA00023242"/>
    </source>
</evidence>
<name>A0A1G4KA06_9SACH</name>
<keyword evidence="6" id="KW-0539">Nucleus</keyword>
<keyword evidence="4" id="KW-0805">Transcription regulation</keyword>
<dbReference type="OrthoDB" id="2193813at2759"/>
<evidence type="ECO:0000256" key="7">
    <source>
        <dbReference type="SAM" id="MobiDB-lite"/>
    </source>
</evidence>
<dbReference type="EMBL" id="LT598484">
    <property type="protein sequence ID" value="SCV01006.1"/>
    <property type="molecule type" value="Genomic_DNA"/>
</dbReference>
<dbReference type="Pfam" id="PF10406">
    <property type="entry name" value="TAF8_C"/>
    <property type="match status" value="1"/>
</dbReference>
<evidence type="ECO:0000256" key="3">
    <source>
        <dbReference type="ARBA" id="ARBA00017307"/>
    </source>
</evidence>
<dbReference type="CDD" id="cd08049">
    <property type="entry name" value="TAF8"/>
    <property type="match status" value="1"/>
</dbReference>
<evidence type="ECO:0000256" key="4">
    <source>
        <dbReference type="ARBA" id="ARBA00023015"/>
    </source>
</evidence>
<dbReference type="Proteomes" id="UP000191144">
    <property type="component" value="Chromosome G"/>
</dbReference>
<feature type="compositionally biased region" description="Basic and acidic residues" evidence="7">
    <location>
        <begin position="372"/>
        <end position="397"/>
    </location>
</feature>
<evidence type="ECO:0000256" key="5">
    <source>
        <dbReference type="ARBA" id="ARBA00023163"/>
    </source>
</evidence>
<dbReference type="GO" id="GO:0006367">
    <property type="term" value="P:transcription initiation at RNA polymerase II promoter"/>
    <property type="evidence" value="ECO:0007669"/>
    <property type="project" value="TreeGrafter"/>
</dbReference>
<dbReference type="AlphaFoldDB" id="A0A1G4KA06"/>
<dbReference type="InterPro" id="IPR037818">
    <property type="entry name" value="TAF8"/>
</dbReference>
<dbReference type="PANTHER" id="PTHR46469:SF1">
    <property type="entry name" value="TRANSCRIPTION INITIATION FACTOR TFIID SUBUNIT 8"/>
    <property type="match status" value="1"/>
</dbReference>
<evidence type="ECO:0000313" key="9">
    <source>
        <dbReference type="EMBL" id="SCV01006.1"/>
    </source>
</evidence>
<comment type="similarity">
    <text evidence="2">Belongs to the TAF8 family.</text>
</comment>
<dbReference type="InterPro" id="IPR019473">
    <property type="entry name" value="TFIID_su8_C"/>
</dbReference>
<feature type="compositionally biased region" description="Basic and acidic residues" evidence="7">
    <location>
        <begin position="494"/>
        <end position="527"/>
    </location>
</feature>
<evidence type="ECO:0000313" key="10">
    <source>
        <dbReference type="Proteomes" id="UP000191144"/>
    </source>
</evidence>
<feature type="domain" description="Transcription factor TFIID subunit 8 C-terminal" evidence="8">
    <location>
        <begin position="183"/>
        <end position="231"/>
    </location>
</feature>
<gene>
    <name evidence="9" type="ORF">LAME_0G13432G</name>
</gene>
<organism evidence="9 10">
    <name type="scientific">Lachancea meyersii CBS 8951</name>
    <dbReference type="NCBI Taxonomy" id="1266667"/>
    <lineage>
        <taxon>Eukaryota</taxon>
        <taxon>Fungi</taxon>
        <taxon>Dikarya</taxon>
        <taxon>Ascomycota</taxon>
        <taxon>Saccharomycotina</taxon>
        <taxon>Saccharomycetes</taxon>
        <taxon>Saccharomycetales</taxon>
        <taxon>Saccharomycetaceae</taxon>
        <taxon>Lachancea</taxon>
    </lineage>
</organism>